<dbReference type="PROSITE" id="PS51705">
    <property type="entry name" value="G_HFLX"/>
    <property type="match status" value="1"/>
</dbReference>
<dbReference type="InterPro" id="IPR032305">
    <property type="entry name" value="GTP-bd_M"/>
</dbReference>
<dbReference type="SUPFAM" id="SSF52540">
    <property type="entry name" value="P-loop containing nucleoside triphosphate hydrolases"/>
    <property type="match status" value="1"/>
</dbReference>
<dbReference type="NCBIfam" id="TIGR00231">
    <property type="entry name" value="small_GTP"/>
    <property type="match status" value="1"/>
</dbReference>
<evidence type="ECO:0000256" key="2">
    <source>
        <dbReference type="ARBA" id="ARBA00022490"/>
    </source>
</evidence>
<dbReference type="FunFam" id="3.40.50.11060:FF:000001">
    <property type="entry name" value="GTPase HflX"/>
    <property type="match status" value="1"/>
</dbReference>
<sequence length="384" mass="43420">ITAGAEVVGNITQKLSRINPSFFIGTGKAEQIINQAKELGVSLIIFDDELSPAQVKNFSNLAKDVKVIDRSALILDIFRQHAQTKEAQTQVELAQLEYMLPRLSKAWSHLERQMGGIGTRAGAGETQIEVDRRLIRTRIAKLKRDLIKIEKERETQSKRRRNEFKVALVGYTNAGKSTLMNAISGANVFVEDKLFATLDTTIRSVELNTAHKILLSDTVGFVRKLPHHLVATFKSTLKEVVDADLILLVIDASSTQVVDHYNTIIEVLKELGAERHQTVVVMNKIDRENASKQLNFLKRKFPAGIYLSALNNLRINKLTQKIVDVMDKNFQTIDLLFSYKEAKEMALAQKGVDVLERKYEDDCVRLKVKASRWRINQIQAELNK</sequence>
<name>A0A381YI81_9ZZZZ</name>
<dbReference type="PANTHER" id="PTHR10229:SF0">
    <property type="entry name" value="GTP-BINDING PROTEIN 6-RELATED"/>
    <property type="match status" value="1"/>
</dbReference>
<reference evidence="9" key="1">
    <citation type="submission" date="2018-05" db="EMBL/GenBank/DDBJ databases">
        <authorList>
            <person name="Lanie J.A."/>
            <person name="Ng W.-L."/>
            <person name="Kazmierczak K.M."/>
            <person name="Andrzejewski T.M."/>
            <person name="Davidsen T.M."/>
            <person name="Wayne K.J."/>
            <person name="Tettelin H."/>
            <person name="Glass J.I."/>
            <person name="Rusch D."/>
            <person name="Podicherti R."/>
            <person name="Tsui H.-C.T."/>
            <person name="Winkler M.E."/>
        </authorList>
    </citation>
    <scope>NUCLEOTIDE SEQUENCE</scope>
</reference>
<dbReference type="GO" id="GO:0005525">
    <property type="term" value="F:GTP binding"/>
    <property type="evidence" value="ECO:0007669"/>
    <property type="project" value="UniProtKB-KW"/>
</dbReference>
<dbReference type="NCBIfam" id="TIGR03156">
    <property type="entry name" value="GTP_HflX"/>
    <property type="match status" value="1"/>
</dbReference>
<dbReference type="Gene3D" id="3.40.50.11060">
    <property type="entry name" value="GTPase HflX, N-terminal domain"/>
    <property type="match status" value="1"/>
</dbReference>
<dbReference type="Pfam" id="PF16360">
    <property type="entry name" value="GTP-bdg_M"/>
    <property type="match status" value="1"/>
</dbReference>
<evidence type="ECO:0000256" key="7">
    <source>
        <dbReference type="SAM" id="Coils"/>
    </source>
</evidence>
<keyword evidence="2" id="KW-0963">Cytoplasm</keyword>
<dbReference type="PIRSF" id="PIRSF006809">
    <property type="entry name" value="GTP-binding_hflX_prd"/>
    <property type="match status" value="1"/>
</dbReference>
<proteinExistence type="inferred from homology"/>
<dbReference type="PANTHER" id="PTHR10229">
    <property type="entry name" value="GTP-BINDING PROTEIN HFLX"/>
    <property type="match status" value="1"/>
</dbReference>
<dbReference type="Pfam" id="PF01926">
    <property type="entry name" value="MMR_HSR1"/>
    <property type="match status" value="1"/>
</dbReference>
<evidence type="ECO:0000256" key="6">
    <source>
        <dbReference type="ARBA" id="ARBA00023134"/>
    </source>
</evidence>
<evidence type="ECO:0000256" key="4">
    <source>
        <dbReference type="ARBA" id="ARBA00022741"/>
    </source>
</evidence>
<evidence type="ECO:0000256" key="3">
    <source>
        <dbReference type="ARBA" id="ARBA00022723"/>
    </source>
</evidence>
<evidence type="ECO:0000259" key="8">
    <source>
        <dbReference type="PROSITE" id="PS51705"/>
    </source>
</evidence>
<dbReference type="GO" id="GO:0043022">
    <property type="term" value="F:ribosome binding"/>
    <property type="evidence" value="ECO:0007669"/>
    <property type="project" value="TreeGrafter"/>
</dbReference>
<dbReference type="InterPro" id="IPR016496">
    <property type="entry name" value="GTPase_HflX"/>
</dbReference>
<accession>A0A381YI81</accession>
<keyword evidence="5" id="KW-0460">Magnesium</keyword>
<dbReference type="CDD" id="cd01878">
    <property type="entry name" value="HflX"/>
    <property type="match status" value="1"/>
</dbReference>
<dbReference type="InterPro" id="IPR025121">
    <property type="entry name" value="GTPase_HflX_N"/>
</dbReference>
<dbReference type="GO" id="GO:0046872">
    <property type="term" value="F:metal ion binding"/>
    <property type="evidence" value="ECO:0007669"/>
    <property type="project" value="UniProtKB-KW"/>
</dbReference>
<dbReference type="AlphaFoldDB" id="A0A381YI81"/>
<feature type="non-terminal residue" evidence="9">
    <location>
        <position position="1"/>
    </location>
</feature>
<dbReference type="GO" id="GO:0005737">
    <property type="term" value="C:cytoplasm"/>
    <property type="evidence" value="ECO:0007669"/>
    <property type="project" value="UniProtKB-SubCell"/>
</dbReference>
<dbReference type="Gene3D" id="3.40.50.300">
    <property type="entry name" value="P-loop containing nucleotide triphosphate hydrolases"/>
    <property type="match status" value="1"/>
</dbReference>
<keyword evidence="6" id="KW-0342">GTP-binding</keyword>
<evidence type="ECO:0000313" key="9">
    <source>
        <dbReference type="EMBL" id="SVA76660.1"/>
    </source>
</evidence>
<dbReference type="HAMAP" id="MF_00900">
    <property type="entry name" value="GTPase_HflX"/>
    <property type="match status" value="1"/>
</dbReference>
<keyword evidence="4" id="KW-0547">Nucleotide-binding</keyword>
<dbReference type="InterPro" id="IPR005225">
    <property type="entry name" value="Small_GTP-bd"/>
</dbReference>
<dbReference type="InterPro" id="IPR006073">
    <property type="entry name" value="GTP-bd"/>
</dbReference>
<dbReference type="InterPro" id="IPR027417">
    <property type="entry name" value="P-loop_NTPase"/>
</dbReference>
<comment type="subcellular location">
    <subcellularLocation>
        <location evidence="1">Cytoplasm</location>
    </subcellularLocation>
</comment>
<dbReference type="Gene3D" id="6.10.250.2860">
    <property type="match status" value="1"/>
</dbReference>
<keyword evidence="7" id="KW-0175">Coiled coil</keyword>
<organism evidence="9">
    <name type="scientific">marine metagenome</name>
    <dbReference type="NCBI Taxonomy" id="408172"/>
    <lineage>
        <taxon>unclassified sequences</taxon>
        <taxon>metagenomes</taxon>
        <taxon>ecological metagenomes</taxon>
    </lineage>
</organism>
<keyword evidence="3" id="KW-0479">Metal-binding</keyword>
<dbReference type="InterPro" id="IPR042108">
    <property type="entry name" value="GTPase_HflX_N_sf"/>
</dbReference>
<feature type="coiled-coil region" evidence="7">
    <location>
        <begin position="132"/>
        <end position="159"/>
    </location>
</feature>
<protein>
    <recommendedName>
        <fullName evidence="8">Hflx-type G domain-containing protein</fullName>
    </recommendedName>
</protein>
<dbReference type="InterPro" id="IPR030394">
    <property type="entry name" value="G_HFLX_dom"/>
</dbReference>
<evidence type="ECO:0000256" key="5">
    <source>
        <dbReference type="ARBA" id="ARBA00022842"/>
    </source>
</evidence>
<gene>
    <name evidence="9" type="ORF">METZ01_LOCUS129514</name>
</gene>
<feature type="domain" description="Hflx-type G" evidence="8">
    <location>
        <begin position="164"/>
        <end position="287"/>
    </location>
</feature>
<dbReference type="Pfam" id="PF13167">
    <property type="entry name" value="GTP-bdg_N"/>
    <property type="match status" value="1"/>
</dbReference>
<dbReference type="PRINTS" id="PR00326">
    <property type="entry name" value="GTP1OBG"/>
</dbReference>
<dbReference type="EMBL" id="UINC01018282">
    <property type="protein sequence ID" value="SVA76660.1"/>
    <property type="molecule type" value="Genomic_DNA"/>
</dbReference>
<evidence type="ECO:0000256" key="1">
    <source>
        <dbReference type="ARBA" id="ARBA00004496"/>
    </source>
</evidence>